<dbReference type="InterPro" id="IPR032859">
    <property type="entry name" value="KH_dom-like"/>
</dbReference>
<dbReference type="RefSeq" id="WP_215795399.1">
    <property type="nucleotide sequence ID" value="NZ_JAHKKG010000018.1"/>
</dbReference>
<feature type="binding site" evidence="8">
    <location>
        <begin position="72"/>
        <end position="76"/>
    </location>
    <ligand>
        <name>GTP</name>
        <dbReference type="ChEBI" id="CHEBI:37565"/>
        <label>1</label>
    </ligand>
</feature>
<dbReference type="PIRSF" id="PIRSF006485">
    <property type="entry name" value="GTP-binding_EngA"/>
    <property type="match status" value="1"/>
</dbReference>
<evidence type="ECO:0000256" key="2">
    <source>
        <dbReference type="ARBA" id="ARBA00020953"/>
    </source>
</evidence>
<evidence type="ECO:0000256" key="1">
    <source>
        <dbReference type="ARBA" id="ARBA00008279"/>
    </source>
</evidence>
<name>A0ABS5Z5G2_9ACTN</name>
<dbReference type="PRINTS" id="PR00326">
    <property type="entry name" value="GTP1OBG"/>
</dbReference>
<dbReference type="NCBIfam" id="TIGR03594">
    <property type="entry name" value="GTPase_EngA"/>
    <property type="match status" value="1"/>
</dbReference>
<dbReference type="HAMAP" id="MF_00195">
    <property type="entry name" value="GTPase_Der"/>
    <property type="match status" value="1"/>
</dbReference>
<keyword evidence="4 10" id="KW-0677">Repeat</keyword>
<keyword evidence="3 8" id="KW-0690">Ribosome biogenesis</keyword>
<dbReference type="Pfam" id="PF01926">
    <property type="entry name" value="MMR_HSR1"/>
    <property type="match status" value="2"/>
</dbReference>
<dbReference type="InterPro" id="IPR031166">
    <property type="entry name" value="G_ENGA"/>
</dbReference>
<dbReference type="PANTHER" id="PTHR43834:SF6">
    <property type="entry name" value="GTPASE DER"/>
    <property type="match status" value="1"/>
</dbReference>
<dbReference type="Pfam" id="PF14714">
    <property type="entry name" value="KH_dom-like"/>
    <property type="match status" value="1"/>
</dbReference>
<feature type="binding site" evidence="8">
    <location>
        <begin position="246"/>
        <end position="250"/>
    </location>
    <ligand>
        <name>GTP</name>
        <dbReference type="ChEBI" id="CHEBI:37565"/>
        <label>2</label>
    </ligand>
</feature>
<dbReference type="InterPro" id="IPR006073">
    <property type="entry name" value="GTP-bd"/>
</dbReference>
<evidence type="ECO:0000259" key="11">
    <source>
        <dbReference type="PROSITE" id="PS51712"/>
    </source>
</evidence>
<dbReference type="InterPro" id="IPR005225">
    <property type="entry name" value="Small_GTP-bd"/>
</dbReference>
<evidence type="ECO:0000256" key="3">
    <source>
        <dbReference type="ARBA" id="ARBA00022517"/>
    </source>
</evidence>
<feature type="binding site" evidence="8">
    <location>
        <begin position="25"/>
        <end position="32"/>
    </location>
    <ligand>
        <name>GTP</name>
        <dbReference type="ChEBI" id="CHEBI:37565"/>
        <label>1</label>
    </ligand>
</feature>
<comment type="similarity">
    <text evidence="1 8 9 10">Belongs to the TRAFAC class TrmE-Era-EngA-EngB-Septin-like GTPase superfamily. EngA (Der) GTPase family.</text>
</comment>
<evidence type="ECO:0000313" key="13">
    <source>
        <dbReference type="Proteomes" id="UP001519654"/>
    </source>
</evidence>
<accession>A0ABS5Z5G2</accession>
<feature type="domain" description="EngA-type G" evidence="11">
    <location>
        <begin position="19"/>
        <end position="182"/>
    </location>
</feature>
<dbReference type="EMBL" id="JAHKKG010000018">
    <property type="protein sequence ID" value="MBU2670174.1"/>
    <property type="molecule type" value="Genomic_DNA"/>
</dbReference>
<proteinExistence type="inferred from homology"/>
<protein>
    <recommendedName>
        <fullName evidence="2 8">GTPase Der</fullName>
    </recommendedName>
    <alternativeName>
        <fullName evidence="7 8">GTP-binding protein EngA</fullName>
    </alternativeName>
</protein>
<dbReference type="CDD" id="cd01895">
    <property type="entry name" value="EngA2"/>
    <property type="match status" value="1"/>
</dbReference>
<feature type="domain" description="EngA-type G" evidence="11">
    <location>
        <begin position="193"/>
        <end position="366"/>
    </location>
</feature>
<evidence type="ECO:0000256" key="8">
    <source>
        <dbReference type="HAMAP-Rule" id="MF_00195"/>
    </source>
</evidence>
<gene>
    <name evidence="8 12" type="primary">der</name>
    <name evidence="12" type="ORF">KOI35_42405</name>
</gene>
<evidence type="ECO:0000256" key="4">
    <source>
        <dbReference type="ARBA" id="ARBA00022737"/>
    </source>
</evidence>
<dbReference type="NCBIfam" id="TIGR00231">
    <property type="entry name" value="small_GTP"/>
    <property type="match status" value="2"/>
</dbReference>
<dbReference type="NCBIfam" id="NF002828">
    <property type="entry name" value="PRK03003.1"/>
    <property type="match status" value="1"/>
</dbReference>
<dbReference type="SMART" id="SM00382">
    <property type="entry name" value="AAA"/>
    <property type="match status" value="2"/>
</dbReference>
<comment type="function">
    <text evidence="8 10">GTPase that plays an essential role in the late steps of ribosome biogenesis.</text>
</comment>
<evidence type="ECO:0000256" key="5">
    <source>
        <dbReference type="ARBA" id="ARBA00022741"/>
    </source>
</evidence>
<comment type="subunit">
    <text evidence="8">Associates with the 50S ribosomal subunit.</text>
</comment>
<evidence type="ECO:0000256" key="6">
    <source>
        <dbReference type="ARBA" id="ARBA00023134"/>
    </source>
</evidence>
<dbReference type="Gene3D" id="3.30.300.20">
    <property type="match status" value="1"/>
</dbReference>
<dbReference type="SUPFAM" id="SSF52540">
    <property type="entry name" value="P-loop containing nucleoside triphosphate hydrolases"/>
    <property type="match status" value="2"/>
</dbReference>
<dbReference type="CDD" id="cd01894">
    <property type="entry name" value="EngA1"/>
    <property type="match status" value="1"/>
</dbReference>
<evidence type="ECO:0000256" key="7">
    <source>
        <dbReference type="ARBA" id="ARBA00032345"/>
    </source>
</evidence>
<dbReference type="Gene3D" id="3.40.50.300">
    <property type="entry name" value="P-loop containing nucleotide triphosphate hydrolases"/>
    <property type="match status" value="2"/>
</dbReference>
<dbReference type="InterPro" id="IPR016484">
    <property type="entry name" value="GTPase_Der"/>
</dbReference>
<dbReference type="InterPro" id="IPR027417">
    <property type="entry name" value="P-loop_NTPase"/>
</dbReference>
<evidence type="ECO:0000256" key="9">
    <source>
        <dbReference type="PROSITE-ProRule" id="PRU01049"/>
    </source>
</evidence>
<feature type="binding site" evidence="8">
    <location>
        <begin position="311"/>
        <end position="314"/>
    </location>
    <ligand>
        <name>GTP</name>
        <dbReference type="ChEBI" id="CHEBI:37565"/>
        <label>2</label>
    </ligand>
</feature>
<dbReference type="Proteomes" id="UP001519654">
    <property type="component" value="Unassembled WGS sequence"/>
</dbReference>
<organism evidence="12 13">
    <name type="scientific">Paractinoplanes bogorensis</name>
    <dbReference type="NCBI Taxonomy" id="1610840"/>
    <lineage>
        <taxon>Bacteria</taxon>
        <taxon>Bacillati</taxon>
        <taxon>Actinomycetota</taxon>
        <taxon>Actinomycetes</taxon>
        <taxon>Micromonosporales</taxon>
        <taxon>Micromonosporaceae</taxon>
        <taxon>Paractinoplanes</taxon>
    </lineage>
</organism>
<reference evidence="12 13" key="1">
    <citation type="submission" date="2021-06" db="EMBL/GenBank/DDBJ databases">
        <title>Actinoplanes lichenicola sp. nov., and Actinoplanes ovalisporus sp. nov., isolated from lichen in Thailand.</title>
        <authorList>
            <person name="Saeng-In P."/>
            <person name="Kanchanasin P."/>
            <person name="Yuki M."/>
            <person name="Kudo T."/>
            <person name="Ohkuma M."/>
            <person name="Phongsopitanun W."/>
            <person name="Tanasupawat S."/>
        </authorList>
    </citation>
    <scope>NUCLEOTIDE SEQUENCE [LARGE SCALE GENOMIC DNA]</scope>
    <source>
        <strain evidence="12 13">NBRC 110975</strain>
    </source>
</reference>
<keyword evidence="13" id="KW-1185">Reference proteome</keyword>
<keyword evidence="6 8" id="KW-0342">GTP-binding</keyword>
<dbReference type="PANTHER" id="PTHR43834">
    <property type="entry name" value="GTPASE DER"/>
    <property type="match status" value="1"/>
</dbReference>
<evidence type="ECO:0000256" key="10">
    <source>
        <dbReference type="RuleBase" id="RU004481"/>
    </source>
</evidence>
<feature type="binding site" evidence="8">
    <location>
        <begin position="199"/>
        <end position="206"/>
    </location>
    <ligand>
        <name>GTP</name>
        <dbReference type="ChEBI" id="CHEBI:37565"/>
        <label>2</label>
    </ligand>
</feature>
<dbReference type="InterPro" id="IPR015946">
    <property type="entry name" value="KH_dom-like_a/b"/>
</dbReference>
<evidence type="ECO:0000313" key="12">
    <source>
        <dbReference type="EMBL" id="MBU2670174.1"/>
    </source>
</evidence>
<comment type="caution">
    <text evidence="12">The sequence shown here is derived from an EMBL/GenBank/DDBJ whole genome shotgun (WGS) entry which is preliminary data.</text>
</comment>
<dbReference type="PROSITE" id="PS51712">
    <property type="entry name" value="G_ENGA"/>
    <property type="match status" value="2"/>
</dbReference>
<feature type="binding site" evidence="8">
    <location>
        <begin position="134"/>
        <end position="137"/>
    </location>
    <ligand>
        <name>GTP</name>
        <dbReference type="ChEBI" id="CHEBI:37565"/>
        <label>1</label>
    </ligand>
</feature>
<sequence>MSEAYTSVADEDVDAGPAPIVAVVGRPNVGKSTLVNRIIGRRQAVVEDVPGVTRDRVPYDAQWNGRRFTVVDTGGWEPDARDRAAAIAAQAEIAVQTADVVVFVVDVSVGATDVDEAAVKMLRRSHKPVILVANKADNQNLELEAVSLWSLGLGEPHTISALHGRGSGDLLDDILAALPEPPPIVEDGPRGPRRVALVGRPNVGKSSLLNRVSKEERAVVDSVAGTTVDPVDSLVTMDGELWQFVDTAGLRKRVNQASGTEYYASLRTAGAVEAAEVAVVLLDSAEVISEQDQRVLTQVVEAGRALVIAFNKWDLVDEDRRIHLEKEIERELKRIPWAIRVNISAKTGRAVDKLAPALRRALASWEERVPTGALNTWLTALTQATPHPVRGGRAPRILFATQAGVAPPRFVLFTTGPLDAGYLRFIERKLREEFGFEGSPIEVSVKPRKKTGPGGRGKAHG</sequence>
<keyword evidence="5 8" id="KW-0547">Nucleotide-binding</keyword>
<dbReference type="InterPro" id="IPR003593">
    <property type="entry name" value="AAA+_ATPase"/>
</dbReference>